<dbReference type="PANTHER" id="PTHR10856">
    <property type="entry name" value="CORONIN"/>
    <property type="match status" value="1"/>
</dbReference>
<evidence type="ECO:0000256" key="1">
    <source>
        <dbReference type="ARBA" id="ARBA00022574"/>
    </source>
</evidence>
<dbReference type="SMART" id="SM01167">
    <property type="entry name" value="DUF1900"/>
    <property type="match status" value="1"/>
</dbReference>
<keyword evidence="8" id="KW-1185">Reference proteome</keyword>
<organism evidence="7 8">
    <name type="scientific">Gadus morhua</name>
    <name type="common">Atlantic cod</name>
    <dbReference type="NCBI Taxonomy" id="8049"/>
    <lineage>
        <taxon>Eukaryota</taxon>
        <taxon>Metazoa</taxon>
        <taxon>Chordata</taxon>
        <taxon>Craniata</taxon>
        <taxon>Vertebrata</taxon>
        <taxon>Euteleostomi</taxon>
        <taxon>Actinopterygii</taxon>
        <taxon>Neopterygii</taxon>
        <taxon>Teleostei</taxon>
        <taxon>Neoteleostei</taxon>
        <taxon>Acanthomorphata</taxon>
        <taxon>Zeiogadaria</taxon>
        <taxon>Gadariae</taxon>
        <taxon>Gadiformes</taxon>
        <taxon>Gadoidei</taxon>
        <taxon>Gadidae</taxon>
        <taxon>Gadus</taxon>
    </lineage>
</organism>
<keyword evidence="1 3" id="KW-0853">WD repeat</keyword>
<dbReference type="PROSITE" id="PS50082">
    <property type="entry name" value="WD_REPEATS_2"/>
    <property type="match status" value="1"/>
</dbReference>
<dbReference type="InterPro" id="IPR015943">
    <property type="entry name" value="WD40/YVTN_repeat-like_dom_sf"/>
</dbReference>
<comment type="similarity">
    <text evidence="4">Belongs to the WD repeat coronin family.</text>
</comment>
<evidence type="ECO:0000256" key="4">
    <source>
        <dbReference type="RuleBase" id="RU280818"/>
    </source>
</evidence>
<dbReference type="AlphaFoldDB" id="A0A8C5FWN0"/>
<evidence type="ECO:0000313" key="8">
    <source>
        <dbReference type="Proteomes" id="UP000694546"/>
    </source>
</evidence>
<dbReference type="SMART" id="SM00320">
    <property type="entry name" value="WD40"/>
    <property type="match status" value="3"/>
</dbReference>
<dbReference type="PROSITE" id="PS50294">
    <property type="entry name" value="WD_REPEATS_REGION"/>
    <property type="match status" value="1"/>
</dbReference>
<dbReference type="InterPro" id="IPR015505">
    <property type="entry name" value="Coronin"/>
</dbReference>
<dbReference type="PROSITE" id="PS00678">
    <property type="entry name" value="WD_REPEATS_1"/>
    <property type="match status" value="1"/>
</dbReference>
<dbReference type="InterPro" id="IPR015048">
    <property type="entry name" value="DUF1899"/>
</dbReference>
<evidence type="ECO:0000256" key="3">
    <source>
        <dbReference type="PROSITE-ProRule" id="PRU00221"/>
    </source>
</evidence>
<name>A0A8C5FWN0_GADMO</name>
<dbReference type="SUPFAM" id="SSF101908">
    <property type="entry name" value="Putative isomerase YbhE"/>
    <property type="match status" value="1"/>
</dbReference>
<proteinExistence type="inferred from homology"/>
<dbReference type="Proteomes" id="UP000694546">
    <property type="component" value="Chromosome 17"/>
</dbReference>
<dbReference type="PANTHER" id="PTHR10856:SF2">
    <property type="entry name" value="CORONIN-2A"/>
    <property type="match status" value="1"/>
</dbReference>
<sequence>MHAQTHTHTHTHTHARAHSYNYTHPLSFLYIFLSVSHQMFCSRLAQVQGKPASRDHCYNDVSITRSVHDNHYCSVNPCFIAVVTECNGGGSFLVLPIHHTGRLDPQQPRVCGHRARVLDVKWSPFNDHQVASCSEDCTVKIWDVPVCGVRQNLTQARKTLIGHSRRVGLIEWHPTAKDLLLSSAYDYKVCSLIGPLSTSRGLSSSVAISPSLPDGSRLALTSKDRRLRLLDPRTGAVLQVSSPSYRVCKVVYLGALKMLLTTGFSCWNQRQITLWDPRDLSEPLYEEELDGTGGVLFPFFDPDTNMLYLAGKGDCNIRFYEVSSEKPFVVFLNQFRSQLPQKGLGVMPKRGLDVRSGELFRFYRLISAKHLVEPVSMLVERARVFQEDLYPLTAGNSASMTAQQWLSGLNRGPMLISLRPGTRLANPYPETPPDRGPETQLEPQGCPVGLMAVHNELSPVEEHHAYLYERVIEACETRVCFLQLLQVFYKQQEEIRELREELNQKEVLRHTNTSGCTD</sequence>
<dbReference type="Pfam" id="PF16300">
    <property type="entry name" value="WD40_4"/>
    <property type="match status" value="1"/>
</dbReference>
<feature type="repeat" description="WD" evidence="3">
    <location>
        <begin position="110"/>
        <end position="144"/>
    </location>
</feature>
<evidence type="ECO:0000259" key="6">
    <source>
        <dbReference type="SMART" id="SM01166"/>
    </source>
</evidence>
<feature type="region of interest" description="Disordered" evidence="5">
    <location>
        <begin position="421"/>
        <end position="443"/>
    </location>
</feature>
<dbReference type="Pfam" id="PF08953">
    <property type="entry name" value="DUF1899"/>
    <property type="match status" value="1"/>
</dbReference>
<feature type="domain" description="DUF1899" evidence="6">
    <location>
        <begin position="39"/>
        <end position="101"/>
    </location>
</feature>
<dbReference type="Gene3D" id="2.130.10.10">
    <property type="entry name" value="YVTN repeat-like/Quinoprotein amine dehydrogenase"/>
    <property type="match status" value="1"/>
</dbReference>
<dbReference type="InterPro" id="IPR001680">
    <property type="entry name" value="WD40_rpt"/>
</dbReference>
<protein>
    <recommendedName>
        <fullName evidence="4">Coronin</fullName>
    </recommendedName>
</protein>
<dbReference type="SMART" id="SM01166">
    <property type="entry name" value="DUF1899"/>
    <property type="match status" value="1"/>
</dbReference>
<dbReference type="InterPro" id="IPR019775">
    <property type="entry name" value="WD40_repeat_CS"/>
</dbReference>
<dbReference type="Ensembl" id="ENSGMOT00000040890.1">
    <property type="protein sequence ID" value="ENSGMOP00000066596.1"/>
    <property type="gene ID" value="ENSGMOG00000015566.2"/>
</dbReference>
<dbReference type="GO" id="GO:0051015">
    <property type="term" value="F:actin filament binding"/>
    <property type="evidence" value="ECO:0007669"/>
    <property type="project" value="TreeGrafter"/>
</dbReference>
<evidence type="ECO:0000256" key="2">
    <source>
        <dbReference type="ARBA" id="ARBA00022737"/>
    </source>
</evidence>
<dbReference type="Pfam" id="PF00400">
    <property type="entry name" value="WD40"/>
    <property type="match status" value="1"/>
</dbReference>
<keyword evidence="2 4" id="KW-0677">Repeat</keyword>
<reference evidence="7" key="1">
    <citation type="submission" date="2025-08" db="UniProtKB">
        <authorList>
            <consortium name="Ensembl"/>
        </authorList>
    </citation>
    <scope>IDENTIFICATION</scope>
</reference>
<dbReference type="GeneTree" id="ENSGT00940000155598"/>
<evidence type="ECO:0000256" key="5">
    <source>
        <dbReference type="SAM" id="MobiDB-lite"/>
    </source>
</evidence>
<accession>A0A8C5FWN0</accession>
<evidence type="ECO:0000313" key="7">
    <source>
        <dbReference type="Ensembl" id="ENSGMOP00000066596.1"/>
    </source>
</evidence>
<reference evidence="7" key="2">
    <citation type="submission" date="2025-09" db="UniProtKB">
        <authorList>
            <consortium name="Ensembl"/>
        </authorList>
    </citation>
    <scope>IDENTIFICATION</scope>
</reference>